<reference evidence="5 6" key="1">
    <citation type="submission" date="2016-07" db="EMBL/GenBank/DDBJ databases">
        <title>Pervasive Adenine N6-methylation of Active Genes in Fungi.</title>
        <authorList>
            <consortium name="DOE Joint Genome Institute"/>
            <person name="Mondo S.J."/>
            <person name="Dannebaum R.O."/>
            <person name="Kuo R.C."/>
            <person name="Labutti K."/>
            <person name="Haridas S."/>
            <person name="Kuo A."/>
            <person name="Salamov A."/>
            <person name="Ahrendt S.R."/>
            <person name="Lipzen A."/>
            <person name="Sullivan W."/>
            <person name="Andreopoulos W.B."/>
            <person name="Clum A."/>
            <person name="Lindquist E."/>
            <person name="Daum C."/>
            <person name="Ramamoorthy G.K."/>
            <person name="Gryganskyi A."/>
            <person name="Culley D."/>
            <person name="Magnuson J.K."/>
            <person name="James T.Y."/>
            <person name="O'Malley M.A."/>
            <person name="Stajich J.E."/>
            <person name="Spatafora J.W."/>
            <person name="Visel A."/>
            <person name="Grigoriev I.V."/>
        </authorList>
    </citation>
    <scope>NUCLEOTIDE SEQUENCE [LARGE SCALE GENOMIC DNA]</scope>
    <source>
        <strain evidence="5 6">62-1032</strain>
    </source>
</reference>
<comment type="similarity">
    <text evidence="1">Belongs to the FAD-binding monooxygenase family.</text>
</comment>
<dbReference type="PANTHER" id="PTHR42877">
    <property type="entry name" value="L-ORNITHINE N(5)-MONOOXYGENASE-RELATED"/>
    <property type="match status" value="1"/>
</dbReference>
<dbReference type="SUPFAM" id="SSF51905">
    <property type="entry name" value="FAD/NAD(P)-binding domain"/>
    <property type="match status" value="3"/>
</dbReference>
<evidence type="ECO:0000256" key="4">
    <source>
        <dbReference type="ARBA" id="ARBA00023002"/>
    </source>
</evidence>
<evidence type="ECO:0000256" key="2">
    <source>
        <dbReference type="ARBA" id="ARBA00022630"/>
    </source>
</evidence>
<dbReference type="OrthoDB" id="66881at2759"/>
<dbReference type="InterPro" id="IPR051209">
    <property type="entry name" value="FAD-bind_Monooxygenase_sf"/>
</dbReference>
<keyword evidence="4" id="KW-0560">Oxidoreductase</keyword>
<name>A0A1Y2E5X5_9BASI</name>
<comment type="caution">
    <text evidence="5">The sequence shown here is derived from an EMBL/GenBank/DDBJ whole genome shotgun (WGS) entry which is preliminary data.</text>
</comment>
<dbReference type="Gene3D" id="3.50.50.60">
    <property type="entry name" value="FAD/NAD(P)-binding domain"/>
    <property type="match status" value="2"/>
</dbReference>
<dbReference type="GO" id="GO:0050661">
    <property type="term" value="F:NADP binding"/>
    <property type="evidence" value="ECO:0007669"/>
    <property type="project" value="InterPro"/>
</dbReference>
<dbReference type="EMBL" id="MCGR01000061">
    <property type="protein sequence ID" value="ORY66919.1"/>
    <property type="molecule type" value="Genomic_DNA"/>
</dbReference>
<keyword evidence="3" id="KW-0274">FAD</keyword>
<gene>
    <name evidence="5" type="ORF">BCR35DRAFT_308352</name>
</gene>
<dbReference type="AlphaFoldDB" id="A0A1Y2E5X5"/>
<dbReference type="InterPro" id="IPR020946">
    <property type="entry name" value="Flavin_mOase-like"/>
</dbReference>
<dbReference type="GO" id="GO:0004499">
    <property type="term" value="F:N,N-dimethylaniline monooxygenase activity"/>
    <property type="evidence" value="ECO:0007669"/>
    <property type="project" value="InterPro"/>
</dbReference>
<dbReference type="Pfam" id="PF00743">
    <property type="entry name" value="FMO-like"/>
    <property type="match status" value="1"/>
</dbReference>
<sequence length="569" mass="63369">MSPPEIRVAIVGGGISGIAQAIRLKEQLGSKVEITIFEKASEAGGIWRDSKWPGAGVDVPIHLYSLYSDLKPDWNRLYASQPEVLEYWNGLIEKHGLKQNFRFNSEYVGSVWSEENQSHTLTLKRPNGETYNFTADVLISANGPLSTPLIPKLPGLSSFKGVYFHNLRWRSDVDFTNKRVAVIGNGSSGIQLVPGVAAIPGVQLTHFIRSGGYFIPKINDPYSQIAKFAFRWLPGVQRVYRFSLFLESNDRWRARNATKESPTPQETALLKYLAAEAPPQYLELLRPDYPLGCKRPAFDLDWLKTLHRDNVDLVKQKIVSVNEEGLVTEDGQTRPFDIIIFATGSDVAEHGVGLNIGLKGEGGVELREHWKSIGGPQSYLGVSVPRFPNYFVTLGPNAIAGSWGYTIGIQTSFIARLVKGIVDNNLSSIQPKQEPFERLNKETRAKLAPSTMNSLLCSNWWRVGGQGLITVPNWVTGFGLERTRRHIQWQDWNAVGRVPSNSGLKSSALVPVDVAKRVRRRRLRKTARGLSLPLLIAVLLRVTPTGQRLTDKLLEKAREVVSRVFGVSA</sequence>
<dbReference type="PANTHER" id="PTHR42877:SF4">
    <property type="entry name" value="FAD_NAD(P)-BINDING DOMAIN-CONTAINING PROTEIN-RELATED"/>
    <property type="match status" value="1"/>
</dbReference>
<evidence type="ECO:0008006" key="7">
    <source>
        <dbReference type="Google" id="ProtNLM"/>
    </source>
</evidence>
<accession>A0A1Y2E5X5</accession>
<organism evidence="5 6">
    <name type="scientific">Leucosporidium creatinivorum</name>
    <dbReference type="NCBI Taxonomy" id="106004"/>
    <lineage>
        <taxon>Eukaryota</taxon>
        <taxon>Fungi</taxon>
        <taxon>Dikarya</taxon>
        <taxon>Basidiomycota</taxon>
        <taxon>Pucciniomycotina</taxon>
        <taxon>Microbotryomycetes</taxon>
        <taxon>Leucosporidiales</taxon>
        <taxon>Leucosporidium</taxon>
    </lineage>
</organism>
<evidence type="ECO:0000313" key="5">
    <source>
        <dbReference type="EMBL" id="ORY66919.1"/>
    </source>
</evidence>
<keyword evidence="2" id="KW-0285">Flavoprotein</keyword>
<dbReference type="Proteomes" id="UP000193467">
    <property type="component" value="Unassembled WGS sequence"/>
</dbReference>
<evidence type="ECO:0000256" key="1">
    <source>
        <dbReference type="ARBA" id="ARBA00010139"/>
    </source>
</evidence>
<evidence type="ECO:0000256" key="3">
    <source>
        <dbReference type="ARBA" id="ARBA00022827"/>
    </source>
</evidence>
<dbReference type="STRING" id="106004.A0A1Y2E5X5"/>
<proteinExistence type="inferred from homology"/>
<dbReference type="InterPro" id="IPR036188">
    <property type="entry name" value="FAD/NAD-bd_sf"/>
</dbReference>
<dbReference type="InParanoid" id="A0A1Y2E5X5"/>
<evidence type="ECO:0000313" key="6">
    <source>
        <dbReference type="Proteomes" id="UP000193467"/>
    </source>
</evidence>
<keyword evidence="6" id="KW-1185">Reference proteome</keyword>
<protein>
    <recommendedName>
        <fullName evidence="7">FAD/NAD(P)-binding domain-containing protein</fullName>
    </recommendedName>
</protein>
<dbReference type="GO" id="GO:0050660">
    <property type="term" value="F:flavin adenine dinucleotide binding"/>
    <property type="evidence" value="ECO:0007669"/>
    <property type="project" value="InterPro"/>
</dbReference>